<dbReference type="SUPFAM" id="SSF47413">
    <property type="entry name" value="lambda repressor-like DNA-binding domains"/>
    <property type="match status" value="1"/>
</dbReference>
<reference evidence="2 3" key="1">
    <citation type="submission" date="2018-12" db="EMBL/GenBank/DDBJ databases">
        <title>The whole draft genome of Streptomyce luteoverticillatus CGMCC 15060.</title>
        <authorList>
            <person name="Feng Z."/>
            <person name="Chen G."/>
            <person name="Zhang J."/>
            <person name="Zhu H."/>
            <person name="Yu X."/>
            <person name="Zhang W."/>
            <person name="Zhang X."/>
        </authorList>
    </citation>
    <scope>NUCLEOTIDE SEQUENCE [LARGE SCALE GENOMIC DNA]</scope>
    <source>
        <strain evidence="2 3">CGMCC 15060</strain>
    </source>
</reference>
<dbReference type="OrthoDB" id="3462393at2"/>
<evidence type="ECO:0000313" key="2">
    <source>
        <dbReference type="EMBL" id="AZQ72928.1"/>
    </source>
</evidence>
<dbReference type="AlphaFoldDB" id="A0A3S9PKQ5"/>
<dbReference type="Pfam" id="PF19054">
    <property type="entry name" value="DUF5753"/>
    <property type="match status" value="1"/>
</dbReference>
<keyword evidence="3" id="KW-1185">Reference proteome</keyword>
<dbReference type="InterPro" id="IPR001387">
    <property type="entry name" value="Cro/C1-type_HTH"/>
</dbReference>
<evidence type="ECO:0000313" key="3">
    <source>
        <dbReference type="Proteomes" id="UP000267900"/>
    </source>
</evidence>
<gene>
    <name evidence="2" type="ORF">EKH77_18460</name>
</gene>
<organism evidence="2 3">
    <name type="scientific">Streptomyces luteoverticillatus</name>
    <name type="common">Streptoverticillium luteoverticillatus</name>
    <dbReference type="NCBI Taxonomy" id="66425"/>
    <lineage>
        <taxon>Bacteria</taxon>
        <taxon>Bacillati</taxon>
        <taxon>Actinomycetota</taxon>
        <taxon>Actinomycetes</taxon>
        <taxon>Kitasatosporales</taxon>
        <taxon>Streptomycetaceae</taxon>
        <taxon>Streptomyces</taxon>
    </lineage>
</organism>
<evidence type="ECO:0000259" key="1">
    <source>
        <dbReference type="PROSITE" id="PS50943"/>
    </source>
</evidence>
<dbReference type="Gene3D" id="1.10.260.40">
    <property type="entry name" value="lambda repressor-like DNA-binding domains"/>
    <property type="match status" value="1"/>
</dbReference>
<dbReference type="GO" id="GO:0003677">
    <property type="term" value="F:DNA binding"/>
    <property type="evidence" value="ECO:0007669"/>
    <property type="project" value="InterPro"/>
</dbReference>
<accession>A0A3S9PKQ5</accession>
<sequence>MASTASPTLRQQRLGRELRKLRERAGLSTSAAAALLGVNQSRISNIEAGRYAVGADRVRAMARNYTCADRELVEALAGMTGGRTRGWWEEYREVLGAGLLDLAELEHHTSVMRVAGLMHIPGLLQTTDHARAMFNATVPPLEQYEVEHRVSFRVRRQAILAPGRLASLTAIIHESALRMGYGGSSTARAQLKYLIEMSERDNIKTLVVPFGSGFFPGSGQPIVYACGPLAQLDTVQLDADHGCQFLDAEAQLSRYRMVLDRMETCGLGPVESRDLIHRIGKEL</sequence>
<name>A0A3S9PKQ5_STRLT</name>
<proteinExistence type="predicted"/>
<dbReference type="InterPro" id="IPR043917">
    <property type="entry name" value="DUF5753"/>
</dbReference>
<feature type="domain" description="HTH cro/C1-type" evidence="1">
    <location>
        <begin position="18"/>
        <end position="72"/>
    </location>
</feature>
<dbReference type="Proteomes" id="UP000267900">
    <property type="component" value="Chromosome"/>
</dbReference>
<dbReference type="InterPro" id="IPR010982">
    <property type="entry name" value="Lambda_DNA-bd_dom_sf"/>
</dbReference>
<dbReference type="RefSeq" id="WP_126915441.1">
    <property type="nucleotide sequence ID" value="NZ_CP034587.1"/>
</dbReference>
<dbReference type="Pfam" id="PF13560">
    <property type="entry name" value="HTH_31"/>
    <property type="match status" value="1"/>
</dbReference>
<dbReference type="CDD" id="cd00093">
    <property type="entry name" value="HTH_XRE"/>
    <property type="match status" value="1"/>
</dbReference>
<dbReference type="PROSITE" id="PS50943">
    <property type="entry name" value="HTH_CROC1"/>
    <property type="match status" value="1"/>
</dbReference>
<dbReference type="SMART" id="SM00530">
    <property type="entry name" value="HTH_XRE"/>
    <property type="match status" value="1"/>
</dbReference>
<protein>
    <submittedName>
        <fullName evidence="2">XRE family transcriptional regulator</fullName>
    </submittedName>
</protein>
<dbReference type="EMBL" id="CP034587">
    <property type="protein sequence ID" value="AZQ72928.1"/>
    <property type="molecule type" value="Genomic_DNA"/>
</dbReference>